<evidence type="ECO:0000313" key="5">
    <source>
        <dbReference type="EMBL" id="MCC9064578.1"/>
    </source>
</evidence>
<dbReference type="PROSITE" id="PS01124">
    <property type="entry name" value="HTH_ARAC_FAMILY_2"/>
    <property type="match status" value="1"/>
</dbReference>
<evidence type="ECO:0000256" key="3">
    <source>
        <dbReference type="ARBA" id="ARBA00023163"/>
    </source>
</evidence>
<dbReference type="PANTHER" id="PTHR43280">
    <property type="entry name" value="ARAC-FAMILY TRANSCRIPTIONAL REGULATOR"/>
    <property type="match status" value="1"/>
</dbReference>
<gene>
    <name evidence="5" type="ORF">LNP81_16355</name>
</gene>
<evidence type="ECO:0000256" key="1">
    <source>
        <dbReference type="ARBA" id="ARBA00023015"/>
    </source>
</evidence>
<protein>
    <submittedName>
        <fullName evidence="5">Helix-turn-helix domain-containing protein</fullName>
    </submittedName>
</protein>
<dbReference type="PRINTS" id="PR00032">
    <property type="entry name" value="HTHARAC"/>
</dbReference>
<dbReference type="InterPro" id="IPR018060">
    <property type="entry name" value="HTH_AraC"/>
</dbReference>
<evidence type="ECO:0000313" key="6">
    <source>
        <dbReference type="Proteomes" id="UP001430679"/>
    </source>
</evidence>
<dbReference type="SUPFAM" id="SSF46689">
    <property type="entry name" value="Homeodomain-like"/>
    <property type="match status" value="1"/>
</dbReference>
<evidence type="ECO:0000259" key="4">
    <source>
        <dbReference type="PROSITE" id="PS01124"/>
    </source>
</evidence>
<dbReference type="SMART" id="SM00342">
    <property type="entry name" value="HTH_ARAC"/>
    <property type="match status" value="1"/>
</dbReference>
<name>A0ABS8MGS6_9FLAO</name>
<evidence type="ECO:0000256" key="2">
    <source>
        <dbReference type="ARBA" id="ARBA00023125"/>
    </source>
</evidence>
<keyword evidence="1" id="KW-0805">Transcription regulation</keyword>
<comment type="caution">
    <text evidence="5">The sequence shown here is derived from an EMBL/GenBank/DDBJ whole genome shotgun (WGS) entry which is preliminary data.</text>
</comment>
<dbReference type="Pfam" id="PF12833">
    <property type="entry name" value="HTH_18"/>
    <property type="match status" value="1"/>
</dbReference>
<keyword evidence="6" id="KW-1185">Reference proteome</keyword>
<dbReference type="InterPro" id="IPR009057">
    <property type="entry name" value="Homeodomain-like_sf"/>
</dbReference>
<dbReference type="Gene3D" id="1.10.10.60">
    <property type="entry name" value="Homeodomain-like"/>
    <property type="match status" value="1"/>
</dbReference>
<reference evidence="5" key="1">
    <citation type="submission" date="2021-11" db="EMBL/GenBank/DDBJ databases">
        <title>Description of novel Flavobacterium species.</title>
        <authorList>
            <person name="Saticioglu I.B."/>
            <person name="Ay H."/>
            <person name="Altun S."/>
            <person name="Duman M."/>
        </authorList>
    </citation>
    <scope>NUCLEOTIDE SEQUENCE</scope>
    <source>
        <strain evidence="5">F-30</strain>
    </source>
</reference>
<keyword evidence="2" id="KW-0238">DNA-binding</keyword>
<sequence>MHSKKDIPVYNLETFSKRGIFIRNMSGNIASTRVKQAHRDENYIFIFQESGTSSLMIDFKEIKLDNRVACCIFPGQVHYEISNFESKGYLIALDSDLVPDYVRNIFDQSYSINTSCEFDDGWAMKIKNTIQLLELMILNPQSEEYDFNIIKFLANALAGLFAGTFDQKFQKNENSDHSETLTYQFKKLLQKEFRTIKSPKDYAGKLNISAAYLNQVVKKNTGMPLSYWIQQEIILEAKRLLFFTTYTVKEIAFNLGYEDPAYFSRLFLKLTGLTPLSFRENSRK</sequence>
<keyword evidence="3" id="KW-0804">Transcription</keyword>
<feature type="domain" description="HTH araC/xylS-type" evidence="4">
    <location>
        <begin position="183"/>
        <end position="281"/>
    </location>
</feature>
<organism evidence="5 6">
    <name type="scientific">Flavobacterium piscisymbiosum</name>
    <dbReference type="NCBI Taxonomy" id="2893753"/>
    <lineage>
        <taxon>Bacteria</taxon>
        <taxon>Pseudomonadati</taxon>
        <taxon>Bacteroidota</taxon>
        <taxon>Flavobacteriia</taxon>
        <taxon>Flavobacteriales</taxon>
        <taxon>Flavobacteriaceae</taxon>
        <taxon>Flavobacterium</taxon>
    </lineage>
</organism>
<dbReference type="Proteomes" id="UP001430679">
    <property type="component" value="Unassembled WGS sequence"/>
</dbReference>
<dbReference type="EMBL" id="JAJJMM010000001">
    <property type="protein sequence ID" value="MCC9064578.1"/>
    <property type="molecule type" value="Genomic_DNA"/>
</dbReference>
<dbReference type="RefSeq" id="WP_230037637.1">
    <property type="nucleotide sequence ID" value="NZ_JAJJMM010000001.1"/>
</dbReference>
<accession>A0ABS8MGS6</accession>
<proteinExistence type="predicted"/>
<dbReference type="PANTHER" id="PTHR43280:SF32">
    <property type="entry name" value="TRANSCRIPTIONAL REGULATORY PROTEIN"/>
    <property type="match status" value="1"/>
</dbReference>
<dbReference type="InterPro" id="IPR020449">
    <property type="entry name" value="Tscrpt_reg_AraC-type_HTH"/>
</dbReference>